<dbReference type="SUPFAM" id="SSF55856">
    <property type="entry name" value="Cytochrome b5-like heme/steroid binding domain"/>
    <property type="match status" value="1"/>
</dbReference>
<dbReference type="AlphaFoldDB" id="A0A0W8FR40"/>
<name>A0A0W8FR40_9ZZZZ</name>
<organism evidence="1">
    <name type="scientific">hydrocarbon metagenome</name>
    <dbReference type="NCBI Taxonomy" id="938273"/>
    <lineage>
        <taxon>unclassified sequences</taxon>
        <taxon>metagenomes</taxon>
        <taxon>ecological metagenomes</taxon>
    </lineage>
</organism>
<dbReference type="InterPro" id="IPR036400">
    <property type="entry name" value="Cyt_B5-like_heme/steroid_sf"/>
</dbReference>
<evidence type="ECO:0000313" key="1">
    <source>
        <dbReference type="EMBL" id="KUG23307.1"/>
    </source>
</evidence>
<evidence type="ECO:0008006" key="2">
    <source>
        <dbReference type="Google" id="ProtNLM"/>
    </source>
</evidence>
<dbReference type="EMBL" id="LNQE01000914">
    <property type="protein sequence ID" value="KUG23307.1"/>
    <property type="molecule type" value="Genomic_DNA"/>
</dbReference>
<sequence>MGTYNPESLAKHDGKNSTTDYVATGQKVFDVSARKLWKTGLHLPAPCRPHCRRKAHDTGCFYKPGNCRMPLQIKKYQPNQCGSMFPLINTSKSTHIA</sequence>
<protein>
    <recommendedName>
        <fullName evidence="2">Cytochrome b5 heme-binding domain-containing protein</fullName>
    </recommendedName>
</protein>
<proteinExistence type="predicted"/>
<accession>A0A0W8FR40</accession>
<gene>
    <name evidence="1" type="ORF">ASZ90_006968</name>
</gene>
<reference evidence="1" key="1">
    <citation type="journal article" date="2015" name="Proc. Natl. Acad. Sci. U.S.A.">
        <title>Networks of energetic and metabolic interactions define dynamics in microbial communities.</title>
        <authorList>
            <person name="Embree M."/>
            <person name="Liu J.K."/>
            <person name="Al-Bassam M.M."/>
            <person name="Zengler K."/>
        </authorList>
    </citation>
    <scope>NUCLEOTIDE SEQUENCE</scope>
</reference>
<comment type="caution">
    <text evidence="1">The sequence shown here is derived from an EMBL/GenBank/DDBJ whole genome shotgun (WGS) entry which is preliminary data.</text>
</comment>